<dbReference type="CDD" id="cd02440">
    <property type="entry name" value="AdoMet_MTases"/>
    <property type="match status" value="1"/>
</dbReference>
<dbReference type="AlphaFoldDB" id="A0AAX3LVS3"/>
<keyword evidence="2" id="KW-1185">Reference proteome</keyword>
<evidence type="ECO:0000313" key="1">
    <source>
        <dbReference type="EMBL" id="WCT53990.1"/>
    </source>
</evidence>
<sequence>MTNDISNDLFHPLVWEQAWANDSFTAVKQMKASGIDPAHSFDTKAVSFNKDVFSAEGQQRTTRILNWIQGQGVPFENASILDIGAASGGFSIPFAQRGGMVTSVEPCVPLQQLLQENADRMASGKVTIVPEEFQDIDVTAKGWNQAFDLVFVSMCPVIYDWPSVEKVLQCASQFCYISSTAGPRENSLVNEVLPLVSEDNQPIQHHGSDMGYLLHLLYLKGYAYESIVTHEMKTVEMSKHDALQHVMMILHLHQVNIRADAKQVISDYLDQQYPSGIVSIQEGGRFGKVLIRLQDRSMYTMEIPANISAQS</sequence>
<dbReference type="EMBL" id="CP117416">
    <property type="protein sequence ID" value="WCT53990.1"/>
    <property type="molecule type" value="Genomic_DNA"/>
</dbReference>
<keyword evidence="1" id="KW-0489">Methyltransferase</keyword>
<dbReference type="RefSeq" id="WP_273612545.1">
    <property type="nucleotide sequence ID" value="NZ_CP117416.1"/>
</dbReference>
<evidence type="ECO:0000313" key="2">
    <source>
        <dbReference type="Proteomes" id="UP001220509"/>
    </source>
</evidence>
<accession>A0AAX3LVS3</accession>
<protein>
    <submittedName>
        <fullName evidence="1">Class I SAM-dependent methyltransferase</fullName>
    </submittedName>
</protein>
<gene>
    <name evidence="1" type="ORF">PQ456_12295</name>
</gene>
<keyword evidence="1" id="KW-0808">Transferase</keyword>
<dbReference type="KEGG" id="pka:PQ456_12295"/>
<reference evidence="1 2" key="1">
    <citation type="submission" date="2023-02" db="EMBL/GenBank/DDBJ databases">
        <title>Genome sequence of Paenibacillus kyungheensis KACC 18744.</title>
        <authorList>
            <person name="Kim S."/>
            <person name="Heo J."/>
            <person name="Kwon S.-W."/>
        </authorList>
    </citation>
    <scope>NUCLEOTIDE SEQUENCE [LARGE SCALE GENOMIC DNA]</scope>
    <source>
        <strain evidence="1 2">KACC 18744</strain>
    </source>
</reference>
<dbReference type="GO" id="GO:0008168">
    <property type="term" value="F:methyltransferase activity"/>
    <property type="evidence" value="ECO:0007669"/>
    <property type="project" value="UniProtKB-KW"/>
</dbReference>
<dbReference type="GO" id="GO:0032259">
    <property type="term" value="P:methylation"/>
    <property type="evidence" value="ECO:0007669"/>
    <property type="project" value="UniProtKB-KW"/>
</dbReference>
<name>A0AAX3LVS3_9BACL</name>
<dbReference type="Gene3D" id="3.40.50.150">
    <property type="entry name" value="Vaccinia Virus protein VP39"/>
    <property type="match status" value="1"/>
</dbReference>
<dbReference type="SUPFAM" id="SSF53335">
    <property type="entry name" value="S-adenosyl-L-methionine-dependent methyltransferases"/>
    <property type="match status" value="1"/>
</dbReference>
<proteinExistence type="predicted"/>
<organism evidence="1 2">
    <name type="scientific">Paenibacillus kyungheensis</name>
    <dbReference type="NCBI Taxonomy" id="1452732"/>
    <lineage>
        <taxon>Bacteria</taxon>
        <taxon>Bacillati</taxon>
        <taxon>Bacillota</taxon>
        <taxon>Bacilli</taxon>
        <taxon>Bacillales</taxon>
        <taxon>Paenibacillaceae</taxon>
        <taxon>Paenibacillus</taxon>
    </lineage>
</organism>
<dbReference type="InterPro" id="IPR029063">
    <property type="entry name" value="SAM-dependent_MTases_sf"/>
</dbReference>
<dbReference type="Proteomes" id="UP001220509">
    <property type="component" value="Chromosome"/>
</dbReference>